<name>A0ACC1AHP4_9ROSI</name>
<accession>A0ACC1AHP4</accession>
<organism evidence="1 2">
    <name type="scientific">Pistacia atlantica</name>
    <dbReference type="NCBI Taxonomy" id="434234"/>
    <lineage>
        <taxon>Eukaryota</taxon>
        <taxon>Viridiplantae</taxon>
        <taxon>Streptophyta</taxon>
        <taxon>Embryophyta</taxon>
        <taxon>Tracheophyta</taxon>
        <taxon>Spermatophyta</taxon>
        <taxon>Magnoliopsida</taxon>
        <taxon>eudicotyledons</taxon>
        <taxon>Gunneridae</taxon>
        <taxon>Pentapetalae</taxon>
        <taxon>rosids</taxon>
        <taxon>malvids</taxon>
        <taxon>Sapindales</taxon>
        <taxon>Anacardiaceae</taxon>
        <taxon>Pistacia</taxon>
    </lineage>
</organism>
<comment type="caution">
    <text evidence="1">The sequence shown here is derived from an EMBL/GenBank/DDBJ whole genome shotgun (WGS) entry which is preliminary data.</text>
</comment>
<sequence>MILISSHILNCLFSDRAWKVTRPCPLFGVDKLLRKLSQCVWSGDNLSLLNYQVIYDSNNLSKLIFS</sequence>
<proteinExistence type="predicted"/>
<dbReference type="EMBL" id="CM047906">
    <property type="protein sequence ID" value="KAJ0085783.1"/>
    <property type="molecule type" value="Genomic_DNA"/>
</dbReference>
<gene>
    <name evidence="1" type="ORF">Patl1_09004</name>
</gene>
<evidence type="ECO:0000313" key="2">
    <source>
        <dbReference type="Proteomes" id="UP001164250"/>
    </source>
</evidence>
<keyword evidence="2" id="KW-1185">Reference proteome</keyword>
<evidence type="ECO:0000313" key="1">
    <source>
        <dbReference type="EMBL" id="KAJ0085783.1"/>
    </source>
</evidence>
<reference evidence="2" key="1">
    <citation type="journal article" date="2023" name="G3 (Bethesda)">
        <title>Genome assembly and association tests identify interacting loci associated with vigor, precocity, and sex in interspecific pistachio rootstocks.</title>
        <authorList>
            <person name="Palmer W."/>
            <person name="Jacygrad E."/>
            <person name="Sagayaradj S."/>
            <person name="Cavanaugh K."/>
            <person name="Han R."/>
            <person name="Bertier L."/>
            <person name="Beede B."/>
            <person name="Kafkas S."/>
            <person name="Golino D."/>
            <person name="Preece J."/>
            <person name="Michelmore R."/>
        </authorList>
    </citation>
    <scope>NUCLEOTIDE SEQUENCE [LARGE SCALE GENOMIC DNA]</scope>
</reference>
<protein>
    <submittedName>
        <fullName evidence="1">Uncharacterized protein</fullName>
    </submittedName>
</protein>
<dbReference type="Proteomes" id="UP001164250">
    <property type="component" value="Chromosome 10"/>
</dbReference>